<gene>
    <name evidence="1" type="ORF">IE53DRAFT_88997</name>
</gene>
<organism evidence="1 2">
    <name type="scientific">Violaceomyces palustris</name>
    <dbReference type="NCBI Taxonomy" id="1673888"/>
    <lineage>
        <taxon>Eukaryota</taxon>
        <taxon>Fungi</taxon>
        <taxon>Dikarya</taxon>
        <taxon>Basidiomycota</taxon>
        <taxon>Ustilaginomycotina</taxon>
        <taxon>Ustilaginomycetes</taxon>
        <taxon>Violaceomycetales</taxon>
        <taxon>Violaceomycetaceae</taxon>
        <taxon>Violaceomyces</taxon>
    </lineage>
</organism>
<evidence type="ECO:0000313" key="1">
    <source>
        <dbReference type="EMBL" id="PWN50545.1"/>
    </source>
</evidence>
<dbReference type="Proteomes" id="UP000245626">
    <property type="component" value="Unassembled WGS sequence"/>
</dbReference>
<proteinExistence type="predicted"/>
<keyword evidence="2" id="KW-1185">Reference proteome</keyword>
<reference evidence="1 2" key="1">
    <citation type="journal article" date="2018" name="Mol. Biol. Evol.">
        <title>Broad Genomic Sampling Reveals a Smut Pathogenic Ancestry of the Fungal Clade Ustilaginomycotina.</title>
        <authorList>
            <person name="Kijpornyongpan T."/>
            <person name="Mondo S.J."/>
            <person name="Barry K."/>
            <person name="Sandor L."/>
            <person name="Lee J."/>
            <person name="Lipzen A."/>
            <person name="Pangilinan J."/>
            <person name="LaButti K."/>
            <person name="Hainaut M."/>
            <person name="Henrissat B."/>
            <person name="Grigoriev I.V."/>
            <person name="Spatafora J.W."/>
            <person name="Aime M.C."/>
        </authorList>
    </citation>
    <scope>NUCLEOTIDE SEQUENCE [LARGE SCALE GENOMIC DNA]</scope>
    <source>
        <strain evidence="1 2">SA 807</strain>
    </source>
</reference>
<sequence>MATAFQRNPRSGLGLICLEEYWRNGKFRGMPIKGLSFPHPDLRDERKLDRGSVHVAQSVLRSDSLIPLFRVRLTAGNRKKESRIKLSSEPVRDRGSRGFDRVSSPLVSLTHYFSFSFPLSSFFSVSVPLLAFLFP</sequence>
<accession>A0ACD0NXI1</accession>
<dbReference type="EMBL" id="KZ819920">
    <property type="protein sequence ID" value="PWN50545.1"/>
    <property type="molecule type" value="Genomic_DNA"/>
</dbReference>
<name>A0ACD0NXI1_9BASI</name>
<protein>
    <submittedName>
        <fullName evidence="1">Uncharacterized protein</fullName>
    </submittedName>
</protein>
<evidence type="ECO:0000313" key="2">
    <source>
        <dbReference type="Proteomes" id="UP000245626"/>
    </source>
</evidence>